<dbReference type="Pfam" id="PF01738">
    <property type="entry name" value="DLH"/>
    <property type="match status" value="1"/>
</dbReference>
<accession>A0A0K1PPX5</accession>
<gene>
    <name evidence="2" type="ORF">AKJ09_02236</name>
</gene>
<evidence type="ECO:0000313" key="2">
    <source>
        <dbReference type="EMBL" id="AKU95572.1"/>
    </source>
</evidence>
<name>A0A0K1PPX5_9BACT</name>
<evidence type="ECO:0000313" key="3">
    <source>
        <dbReference type="Proteomes" id="UP000064967"/>
    </source>
</evidence>
<reference evidence="2 3" key="1">
    <citation type="submission" date="2015-08" db="EMBL/GenBank/DDBJ databases">
        <authorList>
            <person name="Babu N.S."/>
            <person name="Beckwith C.J."/>
            <person name="Beseler K.G."/>
            <person name="Brison A."/>
            <person name="Carone J.V."/>
            <person name="Caskin T.P."/>
            <person name="Diamond M."/>
            <person name="Durham M.E."/>
            <person name="Foxe J.M."/>
            <person name="Go M."/>
            <person name="Henderson B.A."/>
            <person name="Jones I.B."/>
            <person name="McGettigan J.A."/>
            <person name="Micheletti S.J."/>
            <person name="Nasrallah M.E."/>
            <person name="Ortiz D."/>
            <person name="Piller C.R."/>
            <person name="Privatt S.R."/>
            <person name="Schneider S.L."/>
            <person name="Sharp S."/>
            <person name="Smith T.C."/>
            <person name="Stanton J.D."/>
            <person name="Ullery H.E."/>
            <person name="Wilson R.J."/>
            <person name="Serrano M.G."/>
            <person name="Buck G."/>
            <person name="Lee V."/>
            <person name="Wang Y."/>
            <person name="Carvalho R."/>
            <person name="Voegtly L."/>
            <person name="Shi R."/>
            <person name="Duckworth R."/>
            <person name="Johnson A."/>
            <person name="Loviza R."/>
            <person name="Walstead R."/>
            <person name="Shah Z."/>
            <person name="Kiflezghi M."/>
            <person name="Wade K."/>
            <person name="Ball S.L."/>
            <person name="Bradley K.W."/>
            <person name="Asai D.J."/>
            <person name="Bowman C.A."/>
            <person name="Russell D.A."/>
            <person name="Pope W.H."/>
            <person name="Jacobs-Sera D."/>
            <person name="Hendrix R.W."/>
            <person name="Hatfull G.F."/>
        </authorList>
    </citation>
    <scope>NUCLEOTIDE SEQUENCE [LARGE SCALE GENOMIC DNA]</scope>
    <source>
        <strain evidence="2 3">DSM 27648</strain>
    </source>
</reference>
<proteinExistence type="predicted"/>
<evidence type="ECO:0000259" key="1">
    <source>
        <dbReference type="Pfam" id="PF01738"/>
    </source>
</evidence>
<dbReference type="SUPFAM" id="SSF53474">
    <property type="entry name" value="alpha/beta-Hydrolases"/>
    <property type="match status" value="1"/>
</dbReference>
<dbReference type="Gene3D" id="3.40.50.1820">
    <property type="entry name" value="alpha/beta hydrolase"/>
    <property type="match status" value="1"/>
</dbReference>
<dbReference type="AlphaFoldDB" id="A0A0K1PPX5"/>
<organism evidence="2 3">
    <name type="scientific">Labilithrix luteola</name>
    <dbReference type="NCBI Taxonomy" id="1391654"/>
    <lineage>
        <taxon>Bacteria</taxon>
        <taxon>Pseudomonadati</taxon>
        <taxon>Myxococcota</taxon>
        <taxon>Polyangia</taxon>
        <taxon>Polyangiales</taxon>
        <taxon>Labilitrichaceae</taxon>
        <taxon>Labilithrix</taxon>
    </lineage>
</organism>
<feature type="domain" description="Dienelactone hydrolase" evidence="1">
    <location>
        <begin position="4"/>
        <end position="192"/>
    </location>
</feature>
<keyword evidence="3" id="KW-1185">Reference proteome</keyword>
<sequence>MSHVVLFHSALGLRPAVRRFADALRSSGHHVTTPDLFEGAVFERLEDGVARRDSIGIPTLLQRATAAVEAIEGPEDNRVYAGFSMGAAPAQMLALTRPNARGVVLMHGSLPLQMLGMDRWPDRLPAQIHFAEDDPGMDLAVPQTLASASASSDVQLFRYAGRGHLFADEGSADYDAAHAELMLTRVLTFLRALGG</sequence>
<dbReference type="KEGG" id="llu:AKJ09_02236"/>
<keyword evidence="2" id="KW-0378">Hydrolase</keyword>
<dbReference type="PANTHER" id="PTHR46623">
    <property type="entry name" value="CARBOXYMETHYLENEBUTENOLIDASE-RELATED"/>
    <property type="match status" value="1"/>
</dbReference>
<dbReference type="Proteomes" id="UP000064967">
    <property type="component" value="Chromosome"/>
</dbReference>
<dbReference type="PANTHER" id="PTHR46623:SF6">
    <property type="entry name" value="ALPHA_BETA-HYDROLASES SUPERFAMILY PROTEIN"/>
    <property type="match status" value="1"/>
</dbReference>
<dbReference type="InterPro" id="IPR029058">
    <property type="entry name" value="AB_hydrolase_fold"/>
</dbReference>
<dbReference type="InterPro" id="IPR002925">
    <property type="entry name" value="Dienelactn_hydro"/>
</dbReference>
<dbReference type="STRING" id="1391654.AKJ09_02236"/>
<dbReference type="OrthoDB" id="2834584at2"/>
<protein>
    <submittedName>
        <fullName evidence="2">Dienelactone hydrolase</fullName>
    </submittedName>
</protein>
<dbReference type="InterPro" id="IPR051049">
    <property type="entry name" value="Dienelactone_hydrolase-like"/>
</dbReference>
<dbReference type="RefSeq" id="WP_146647001.1">
    <property type="nucleotide sequence ID" value="NZ_CP012333.1"/>
</dbReference>
<dbReference type="GO" id="GO:0016787">
    <property type="term" value="F:hydrolase activity"/>
    <property type="evidence" value="ECO:0007669"/>
    <property type="project" value="UniProtKB-KW"/>
</dbReference>
<dbReference type="EMBL" id="CP012333">
    <property type="protein sequence ID" value="AKU95572.1"/>
    <property type="molecule type" value="Genomic_DNA"/>
</dbReference>